<evidence type="ECO:0000313" key="1">
    <source>
        <dbReference type="EMBL" id="CUP37885.1"/>
    </source>
</evidence>
<protein>
    <submittedName>
        <fullName evidence="1">Uncharacterized protein</fullName>
    </submittedName>
</protein>
<dbReference type="AlphaFoldDB" id="A0A174MVT1"/>
<evidence type="ECO:0000313" key="2">
    <source>
        <dbReference type="Proteomes" id="UP000095544"/>
    </source>
</evidence>
<name>A0A174MVT1_9FIRM</name>
<gene>
    <name evidence="1" type="ORF">ERS852491_05005</name>
</gene>
<dbReference type="RefSeq" id="WP_055155304.1">
    <property type="nucleotide sequence ID" value="NZ_CYZU01000093.1"/>
</dbReference>
<sequence>MIHPDCKYLDIYPYTWRHLGELMEYLNPRRKILYILHDQGIISKAADSDNTACTLPFSKYQAEEFPSCRLFELYPDIDEIHVLEYAALVHYYTSVQSISLEEKNTMQYLDFITDYYSCHKGIDIYSRRKCSGTFYRKALDYAGKFLNDRQIVFFVVTKSEFIWFDVVLLVENGTITEIRTLDTLKSEAWYTSPCTALSEAAQKLTEKFSRPVKIIHYEHEALPLLTAFWEKYCV</sequence>
<organism evidence="1 2">
    <name type="scientific">Faecalicatena contorta</name>
    <dbReference type="NCBI Taxonomy" id="39482"/>
    <lineage>
        <taxon>Bacteria</taxon>
        <taxon>Bacillati</taxon>
        <taxon>Bacillota</taxon>
        <taxon>Clostridia</taxon>
        <taxon>Lachnospirales</taxon>
        <taxon>Lachnospiraceae</taxon>
        <taxon>Faecalicatena</taxon>
    </lineage>
</organism>
<reference evidence="1 2" key="1">
    <citation type="submission" date="2015-09" db="EMBL/GenBank/DDBJ databases">
        <authorList>
            <consortium name="Pathogen Informatics"/>
        </authorList>
    </citation>
    <scope>NUCLEOTIDE SEQUENCE [LARGE SCALE GENOMIC DNA]</scope>
    <source>
        <strain evidence="1 2">2789STDY5834876</strain>
    </source>
</reference>
<accession>A0A174MVT1</accession>
<proteinExistence type="predicted"/>
<dbReference type="Proteomes" id="UP000095544">
    <property type="component" value="Unassembled WGS sequence"/>
</dbReference>
<dbReference type="OrthoDB" id="2088058at2"/>
<dbReference type="EMBL" id="CYZU01000093">
    <property type="protein sequence ID" value="CUP37885.1"/>
    <property type="molecule type" value="Genomic_DNA"/>
</dbReference>
<dbReference type="STRING" id="39482.ERS852491_05005"/>